<dbReference type="Proteomes" id="UP000594638">
    <property type="component" value="Unassembled WGS sequence"/>
</dbReference>
<keyword evidence="3" id="KW-1185">Reference proteome</keyword>
<dbReference type="AlphaFoldDB" id="A0A8S0T3P6"/>
<dbReference type="Gramene" id="OE9A049123T1">
    <property type="protein sequence ID" value="OE9A049123C1"/>
    <property type="gene ID" value="OE9A049123"/>
</dbReference>
<organism evidence="2 3">
    <name type="scientific">Olea europaea subsp. europaea</name>
    <dbReference type="NCBI Taxonomy" id="158383"/>
    <lineage>
        <taxon>Eukaryota</taxon>
        <taxon>Viridiplantae</taxon>
        <taxon>Streptophyta</taxon>
        <taxon>Embryophyta</taxon>
        <taxon>Tracheophyta</taxon>
        <taxon>Spermatophyta</taxon>
        <taxon>Magnoliopsida</taxon>
        <taxon>eudicotyledons</taxon>
        <taxon>Gunneridae</taxon>
        <taxon>Pentapetalae</taxon>
        <taxon>asterids</taxon>
        <taxon>lamiids</taxon>
        <taxon>Lamiales</taxon>
        <taxon>Oleaceae</taxon>
        <taxon>Oleeae</taxon>
        <taxon>Olea</taxon>
    </lineage>
</organism>
<feature type="region of interest" description="Disordered" evidence="1">
    <location>
        <begin position="1"/>
        <end position="27"/>
    </location>
</feature>
<comment type="caution">
    <text evidence="2">The sequence shown here is derived from an EMBL/GenBank/DDBJ whole genome shotgun (WGS) entry which is preliminary data.</text>
</comment>
<name>A0A8S0T3P6_OLEEU</name>
<evidence type="ECO:0000313" key="3">
    <source>
        <dbReference type="Proteomes" id="UP000594638"/>
    </source>
</evidence>
<dbReference type="EMBL" id="CACTIH010005591">
    <property type="protein sequence ID" value="CAA2998366.1"/>
    <property type="molecule type" value="Genomic_DNA"/>
</dbReference>
<reference evidence="2 3" key="1">
    <citation type="submission" date="2019-12" db="EMBL/GenBank/DDBJ databases">
        <authorList>
            <person name="Alioto T."/>
            <person name="Alioto T."/>
            <person name="Gomez Garrido J."/>
        </authorList>
    </citation>
    <scope>NUCLEOTIDE SEQUENCE [LARGE SCALE GENOMIC DNA]</scope>
</reference>
<feature type="non-terminal residue" evidence="2">
    <location>
        <position position="1"/>
    </location>
</feature>
<evidence type="ECO:0000256" key="1">
    <source>
        <dbReference type="SAM" id="MobiDB-lite"/>
    </source>
</evidence>
<feature type="region of interest" description="Disordered" evidence="1">
    <location>
        <begin position="66"/>
        <end position="85"/>
    </location>
</feature>
<proteinExistence type="predicted"/>
<evidence type="ECO:0000313" key="2">
    <source>
        <dbReference type="EMBL" id="CAA2998366.1"/>
    </source>
</evidence>
<protein>
    <submittedName>
        <fullName evidence="2">Uncharacterized protein</fullName>
    </submittedName>
</protein>
<sequence>QKQIIKEGQNQHHHHHNQTYHHQINSELRLPQIAIGIEERGDGDSPKQMGCDAMFTAALPSHAGASIGASLSSPLHAKVGVEKRG</sequence>
<gene>
    <name evidence="2" type="ORF">OLEA9_A049123</name>
</gene>
<accession>A0A8S0T3P6</accession>